<proteinExistence type="predicted"/>
<reference evidence="1" key="1">
    <citation type="thesis" date="2020" institute="ProQuest LLC" country="789 East Eisenhower Parkway, Ann Arbor, MI, USA">
        <title>Comparative Genomics and Chromosome Evolution.</title>
        <authorList>
            <person name="Mudd A.B."/>
        </authorList>
    </citation>
    <scope>NUCLEOTIDE SEQUENCE</scope>
    <source>
        <strain evidence="1">HN-11 Male</strain>
        <tissue evidence="1">Kidney and liver</tissue>
    </source>
</reference>
<dbReference type="AlphaFoldDB" id="A0A8J6BE33"/>
<protein>
    <submittedName>
        <fullName evidence="1">Uncharacterized protein</fullName>
    </submittedName>
</protein>
<sequence>MLPGLFDVSTSLYRPPGSLVVNLFYMMVVFARGCGGDEASGGRPRFVPDLPLPGGLQLSGRHPAAACHFKSCISYCLSYGVQGSDFS</sequence>
<comment type="caution">
    <text evidence="1">The sequence shown here is derived from an EMBL/GenBank/DDBJ whole genome shotgun (WGS) entry which is preliminary data.</text>
</comment>
<keyword evidence="2" id="KW-1185">Reference proteome</keyword>
<dbReference type="Proteomes" id="UP000770717">
    <property type="component" value="Unassembled WGS sequence"/>
</dbReference>
<evidence type="ECO:0000313" key="2">
    <source>
        <dbReference type="Proteomes" id="UP000770717"/>
    </source>
</evidence>
<accession>A0A8J6BE33</accession>
<gene>
    <name evidence="1" type="ORF">GDO78_015507</name>
</gene>
<name>A0A8J6BE33_ELECQ</name>
<dbReference type="EMBL" id="WNTK01015727">
    <property type="protein sequence ID" value="KAG9461870.1"/>
    <property type="molecule type" value="Genomic_DNA"/>
</dbReference>
<organism evidence="1 2">
    <name type="scientific">Eleutherodactylus coqui</name>
    <name type="common">Puerto Rican coqui</name>
    <dbReference type="NCBI Taxonomy" id="57060"/>
    <lineage>
        <taxon>Eukaryota</taxon>
        <taxon>Metazoa</taxon>
        <taxon>Chordata</taxon>
        <taxon>Craniata</taxon>
        <taxon>Vertebrata</taxon>
        <taxon>Euteleostomi</taxon>
        <taxon>Amphibia</taxon>
        <taxon>Batrachia</taxon>
        <taxon>Anura</taxon>
        <taxon>Neobatrachia</taxon>
        <taxon>Hyloidea</taxon>
        <taxon>Eleutherodactylidae</taxon>
        <taxon>Eleutherodactylinae</taxon>
        <taxon>Eleutherodactylus</taxon>
        <taxon>Eleutherodactylus</taxon>
    </lineage>
</organism>
<evidence type="ECO:0000313" key="1">
    <source>
        <dbReference type="EMBL" id="KAG9461870.1"/>
    </source>
</evidence>